<comment type="caution">
    <text evidence="2">The sequence shown here is derived from an EMBL/GenBank/DDBJ whole genome shotgun (WGS) entry which is preliminary data.</text>
</comment>
<evidence type="ECO:0000313" key="3">
    <source>
        <dbReference type="Proteomes" id="UP000820818"/>
    </source>
</evidence>
<gene>
    <name evidence="2" type="ORF">GHT06_018546</name>
</gene>
<reference evidence="2 3" key="1">
    <citation type="submission" date="2022-05" db="EMBL/GenBank/DDBJ databases">
        <title>A multi-omics perspective on studying reproductive biology in Daphnia sinensis.</title>
        <authorList>
            <person name="Jia J."/>
        </authorList>
    </citation>
    <scope>NUCLEOTIDE SEQUENCE [LARGE SCALE GENOMIC DNA]</scope>
    <source>
        <strain evidence="2 3">WSL</strain>
    </source>
</reference>
<proteinExistence type="predicted"/>
<dbReference type="Proteomes" id="UP000820818">
    <property type="component" value="Linkage Group LG7"/>
</dbReference>
<evidence type="ECO:0000256" key="1">
    <source>
        <dbReference type="SAM" id="MobiDB-lite"/>
    </source>
</evidence>
<protein>
    <submittedName>
        <fullName evidence="2">Uncharacterized protein</fullName>
    </submittedName>
</protein>
<evidence type="ECO:0000313" key="2">
    <source>
        <dbReference type="EMBL" id="KAI9555988.1"/>
    </source>
</evidence>
<feature type="region of interest" description="Disordered" evidence="1">
    <location>
        <begin position="44"/>
        <end position="68"/>
    </location>
</feature>
<accession>A0AAD5PSC2</accession>
<keyword evidence="3" id="KW-1185">Reference proteome</keyword>
<organism evidence="2 3">
    <name type="scientific">Daphnia sinensis</name>
    <dbReference type="NCBI Taxonomy" id="1820382"/>
    <lineage>
        <taxon>Eukaryota</taxon>
        <taxon>Metazoa</taxon>
        <taxon>Ecdysozoa</taxon>
        <taxon>Arthropoda</taxon>
        <taxon>Crustacea</taxon>
        <taxon>Branchiopoda</taxon>
        <taxon>Diplostraca</taxon>
        <taxon>Cladocera</taxon>
        <taxon>Anomopoda</taxon>
        <taxon>Daphniidae</taxon>
        <taxon>Daphnia</taxon>
        <taxon>Daphnia similis group</taxon>
    </lineage>
</organism>
<dbReference type="AlphaFoldDB" id="A0AAD5PSC2"/>
<name>A0AAD5PSC2_9CRUS</name>
<dbReference type="EMBL" id="WJBH02000007">
    <property type="protein sequence ID" value="KAI9555988.1"/>
    <property type="molecule type" value="Genomic_DNA"/>
</dbReference>
<sequence length="233" mass="25035">MPASLRKQFSLSSLLYNRPDVFCFPVLSFPVQPVVVNLGSSTTLSQVSHRSSSRPLPTSHKQPSASPMCAPSLPTVAGHVAYPVTQMTRQSKILPSSSRSSCIRRQRRPTKVSLDVDSSRSLLTSGCSSLVQSEADRVGNSEGAPVEPTAISGLPSFVSLCSDGSIGFHVLPCDLLCYIVVCACLVKEGKMLYQLALLAASKSNTEKPSLSHTWIAESTTPVFLDSPTTRVFY</sequence>
<feature type="compositionally biased region" description="Polar residues" evidence="1">
    <location>
        <begin position="44"/>
        <end position="65"/>
    </location>
</feature>